<feature type="transmembrane region" description="Helical" evidence="9">
    <location>
        <begin position="140"/>
        <end position="158"/>
    </location>
</feature>
<evidence type="ECO:0000256" key="8">
    <source>
        <dbReference type="ARBA" id="ARBA00038436"/>
    </source>
</evidence>
<feature type="transmembrane region" description="Helical" evidence="9">
    <location>
        <begin position="99"/>
        <end position="120"/>
    </location>
</feature>
<evidence type="ECO:0000256" key="9">
    <source>
        <dbReference type="RuleBase" id="RU369079"/>
    </source>
</evidence>
<evidence type="ECO:0000256" key="2">
    <source>
        <dbReference type="ARBA" id="ARBA00022448"/>
    </source>
</evidence>
<comment type="function">
    <text evidence="9">Part of the tripartite ATP-independent periplasmic (TRAP) transport system.</text>
</comment>
<comment type="subunit">
    <text evidence="9">The complex comprises the extracytoplasmic solute receptor protein and the two transmembrane proteins.</text>
</comment>
<keyword evidence="6 9" id="KW-1133">Transmembrane helix</keyword>
<evidence type="ECO:0000256" key="1">
    <source>
        <dbReference type="ARBA" id="ARBA00004429"/>
    </source>
</evidence>
<dbReference type="Pfam" id="PF04290">
    <property type="entry name" value="DctQ"/>
    <property type="match status" value="1"/>
</dbReference>
<feature type="transmembrane region" description="Helical" evidence="9">
    <location>
        <begin position="55"/>
        <end position="78"/>
    </location>
</feature>
<dbReference type="InterPro" id="IPR007387">
    <property type="entry name" value="TRAP_DctQ"/>
</dbReference>
<comment type="similarity">
    <text evidence="8 9">Belongs to the TRAP transporter small permease family.</text>
</comment>
<sequence>MGQTAKQGSLKKMLFYPLFWLDRNIEKCFIIVAYGLMAGIIFVEVVRRFTTGGSFAWSTSVPVYMFLWLTWLGAAYNVKKRAHLTFTEVRARLPHWGQYASFMLDGILWITFSVIVIYWSGLQVHSSYMNWATVSGTDNWMQWWFYLATPVGFGLIIIRSIQNMIQDTITFRRGEPFRVQQSLFD</sequence>
<keyword evidence="4 9" id="KW-0997">Cell inner membrane</keyword>
<dbReference type="InterPro" id="IPR055348">
    <property type="entry name" value="DctQ"/>
</dbReference>
<evidence type="ECO:0000259" key="10">
    <source>
        <dbReference type="Pfam" id="PF04290"/>
    </source>
</evidence>
<comment type="caution">
    <text evidence="11">The sequence shown here is derived from an EMBL/GenBank/DDBJ whole genome shotgun (WGS) entry which is preliminary data.</text>
</comment>
<feature type="domain" description="Tripartite ATP-independent periplasmic transporters DctQ component" evidence="10">
    <location>
        <begin position="37"/>
        <end position="167"/>
    </location>
</feature>
<dbReference type="GO" id="GO:0022857">
    <property type="term" value="F:transmembrane transporter activity"/>
    <property type="evidence" value="ECO:0007669"/>
    <property type="project" value="UniProtKB-UniRule"/>
</dbReference>
<dbReference type="Proteomes" id="UP000275461">
    <property type="component" value="Unassembled WGS sequence"/>
</dbReference>
<protein>
    <recommendedName>
        <fullName evidence="9">TRAP transporter small permease protein</fullName>
    </recommendedName>
</protein>
<dbReference type="PANTHER" id="PTHR35011">
    <property type="entry name" value="2,3-DIKETO-L-GULONATE TRAP TRANSPORTER SMALL PERMEASE PROTEIN YIAM"/>
    <property type="match status" value="1"/>
</dbReference>
<evidence type="ECO:0000256" key="4">
    <source>
        <dbReference type="ARBA" id="ARBA00022519"/>
    </source>
</evidence>
<evidence type="ECO:0000256" key="7">
    <source>
        <dbReference type="ARBA" id="ARBA00023136"/>
    </source>
</evidence>
<evidence type="ECO:0000256" key="6">
    <source>
        <dbReference type="ARBA" id="ARBA00022989"/>
    </source>
</evidence>
<keyword evidence="7 9" id="KW-0472">Membrane</keyword>
<keyword evidence="3" id="KW-1003">Cell membrane</keyword>
<reference evidence="11 12" key="1">
    <citation type="submission" date="2018-10" db="EMBL/GenBank/DDBJ databases">
        <title>Genomic Encyclopedia of Type Strains, Phase IV (KMG-IV): sequencing the most valuable type-strain genomes for metagenomic binning, comparative biology and taxonomic classification.</title>
        <authorList>
            <person name="Goeker M."/>
        </authorList>
    </citation>
    <scope>NUCLEOTIDE SEQUENCE [LARGE SCALE GENOMIC DNA]</scope>
    <source>
        <strain evidence="11 12">DSM 12769</strain>
    </source>
</reference>
<dbReference type="AlphaFoldDB" id="A0A498C9S9"/>
<dbReference type="PANTHER" id="PTHR35011:SF2">
    <property type="entry name" value="2,3-DIKETO-L-GULONATE TRAP TRANSPORTER SMALL PERMEASE PROTEIN YIAM"/>
    <property type="match status" value="1"/>
</dbReference>
<feature type="transmembrane region" description="Helical" evidence="9">
    <location>
        <begin position="28"/>
        <end position="49"/>
    </location>
</feature>
<dbReference type="GO" id="GO:0005886">
    <property type="term" value="C:plasma membrane"/>
    <property type="evidence" value="ECO:0007669"/>
    <property type="project" value="UniProtKB-SubCell"/>
</dbReference>
<organism evidence="11 12">
    <name type="scientific">Alkalispirillum mobile</name>
    <dbReference type="NCBI Taxonomy" id="85925"/>
    <lineage>
        <taxon>Bacteria</taxon>
        <taxon>Pseudomonadati</taxon>
        <taxon>Pseudomonadota</taxon>
        <taxon>Gammaproteobacteria</taxon>
        <taxon>Chromatiales</taxon>
        <taxon>Ectothiorhodospiraceae</taxon>
        <taxon>Alkalispirillum</taxon>
    </lineage>
</organism>
<accession>A0A498C9S9</accession>
<keyword evidence="12" id="KW-1185">Reference proteome</keyword>
<dbReference type="GO" id="GO:0015740">
    <property type="term" value="P:C4-dicarboxylate transport"/>
    <property type="evidence" value="ECO:0007669"/>
    <property type="project" value="TreeGrafter"/>
</dbReference>
<proteinExistence type="inferred from homology"/>
<keyword evidence="5 9" id="KW-0812">Transmembrane</keyword>
<keyword evidence="2 9" id="KW-0813">Transport</keyword>
<evidence type="ECO:0000256" key="5">
    <source>
        <dbReference type="ARBA" id="ARBA00022692"/>
    </source>
</evidence>
<name>A0A498C9S9_9GAMM</name>
<evidence type="ECO:0000313" key="11">
    <source>
        <dbReference type="EMBL" id="RLK51116.1"/>
    </source>
</evidence>
<gene>
    <name evidence="11" type="ORF">DFR31_1032</name>
</gene>
<evidence type="ECO:0000313" key="12">
    <source>
        <dbReference type="Proteomes" id="UP000275461"/>
    </source>
</evidence>
<evidence type="ECO:0000256" key="3">
    <source>
        <dbReference type="ARBA" id="ARBA00022475"/>
    </source>
</evidence>
<comment type="subcellular location">
    <subcellularLocation>
        <location evidence="1 9">Cell inner membrane</location>
        <topology evidence="1 9">Multi-pass membrane protein</topology>
    </subcellularLocation>
</comment>
<dbReference type="EMBL" id="RCDA01000001">
    <property type="protein sequence ID" value="RLK51116.1"/>
    <property type="molecule type" value="Genomic_DNA"/>
</dbReference>